<dbReference type="SUPFAM" id="SSF50447">
    <property type="entry name" value="Translation proteins"/>
    <property type="match status" value="1"/>
</dbReference>
<dbReference type="InterPro" id="IPR035649">
    <property type="entry name" value="EFG_V"/>
</dbReference>
<evidence type="ECO:0000313" key="5">
    <source>
        <dbReference type="Proteomes" id="UP001595858"/>
    </source>
</evidence>
<organism evidence="4 5">
    <name type="scientific">Streptomonospora arabica</name>
    <dbReference type="NCBI Taxonomy" id="412417"/>
    <lineage>
        <taxon>Bacteria</taxon>
        <taxon>Bacillati</taxon>
        <taxon>Actinomycetota</taxon>
        <taxon>Actinomycetes</taxon>
        <taxon>Streptosporangiales</taxon>
        <taxon>Nocardiopsidaceae</taxon>
        <taxon>Streptomonospora</taxon>
    </lineage>
</organism>
<dbReference type="InterPro" id="IPR003593">
    <property type="entry name" value="AAA+_ATPase"/>
</dbReference>
<dbReference type="SUPFAM" id="SSF54211">
    <property type="entry name" value="Ribosomal protein S5 domain 2-like"/>
    <property type="match status" value="1"/>
</dbReference>
<dbReference type="InterPro" id="IPR027417">
    <property type="entry name" value="P-loop_NTPase"/>
</dbReference>
<dbReference type="NCBIfam" id="NF009381">
    <property type="entry name" value="PRK12740.1-5"/>
    <property type="match status" value="1"/>
</dbReference>
<dbReference type="InterPro" id="IPR020568">
    <property type="entry name" value="Ribosomal_Su5_D2-typ_SF"/>
</dbReference>
<dbReference type="Gene3D" id="3.40.50.300">
    <property type="entry name" value="P-loop containing nucleotide triphosphate hydrolases"/>
    <property type="match status" value="1"/>
</dbReference>
<sequence>MADKSGPATTGRAPRADHPAQIRNVVLVGPSGAGKTTLIEALLHESGATSRLGRVEDGTTVSDYDEVEARQKRSVNLTVAPVVSAGIKVNLLDTPGYADFVGDLRAGLRAADAALFVVSAVDGIDGRTRLLWEECAAIGIPRAVAVTKIDHHRADVDAVVEQCREAFGENVLPAYVPEYSGEGDSRTVRGLMGLISGRYHDYSTGTRTEAEPPEGLAERAAPMRDALIEGVIQESEDETLMDRYMEGEDLDPSMLIADLEAAVARAGFYPVLAVSALRGAGVPELLEELPRATPAPTERPLPDVATASGGPVDGLASDPGGPLLAEVVKTISDPYVGRVSLVRVFSGTLLPDTVVHVCGQGLADRGHEDHDVDERIGALLAPVGKHSEPVGEAVAGDVCAVAKLTRAETGDTLSAKERPLRMPPWTFPDPLLPVALRASSKSDEDKLAQALNRLASEDVTLRVEVNPETHQLVLWCMGEAHLDVALDRLSSRHGVAVETDELRVPLRETFAEPAEGMGRNVKQSGGHGEYGICRIQVEPLPSGSGLEFVDRIVGGVVPRQFIPSVEKGIRSQMESGVQSGYPMVDIRVTLYDGKAHSVDSSDMAFQKAGRLALKDAAEKCRLSMLEPFDELAVLVADEYMGAVMSDLSARRGRVIGTEPMANGRTLIRAEVPQLEIVRYAVDLRSLSHGTGTFTRSYLRHEPLPSQLVDKYARELAGSA</sequence>
<dbReference type="Proteomes" id="UP001595858">
    <property type="component" value="Unassembled WGS sequence"/>
</dbReference>
<reference evidence="5" key="1">
    <citation type="journal article" date="2019" name="Int. J. Syst. Evol. Microbiol.">
        <title>The Global Catalogue of Microorganisms (GCM) 10K type strain sequencing project: providing services to taxonomists for standard genome sequencing and annotation.</title>
        <authorList>
            <consortium name="The Broad Institute Genomics Platform"/>
            <consortium name="The Broad Institute Genome Sequencing Center for Infectious Disease"/>
            <person name="Wu L."/>
            <person name="Ma J."/>
        </authorList>
    </citation>
    <scope>NUCLEOTIDE SEQUENCE [LARGE SCALE GENOMIC DNA]</scope>
    <source>
        <strain evidence="5">CGMCC 4.7304</strain>
    </source>
</reference>
<dbReference type="SMART" id="SM00889">
    <property type="entry name" value="EFG_IV"/>
    <property type="match status" value="1"/>
</dbReference>
<dbReference type="EMBL" id="JBHSIY010000011">
    <property type="protein sequence ID" value="MFC4867942.1"/>
    <property type="molecule type" value="Genomic_DNA"/>
</dbReference>
<accession>A0ABV9SNL5</accession>
<dbReference type="CDD" id="cd01434">
    <property type="entry name" value="EFG_mtEFG1_IV"/>
    <property type="match status" value="1"/>
</dbReference>
<evidence type="ECO:0000256" key="2">
    <source>
        <dbReference type="ARBA" id="ARBA00023134"/>
    </source>
</evidence>
<dbReference type="InterPro" id="IPR035647">
    <property type="entry name" value="EFG_III/V"/>
</dbReference>
<dbReference type="Gene3D" id="3.30.70.870">
    <property type="entry name" value="Elongation Factor G (Translational Gtpase), domain 3"/>
    <property type="match status" value="1"/>
</dbReference>
<dbReference type="Pfam" id="PF00009">
    <property type="entry name" value="GTP_EFTU"/>
    <property type="match status" value="1"/>
</dbReference>
<dbReference type="SMART" id="SM00382">
    <property type="entry name" value="AAA"/>
    <property type="match status" value="1"/>
</dbReference>
<dbReference type="CDD" id="cd16262">
    <property type="entry name" value="EFG_III"/>
    <property type="match status" value="1"/>
</dbReference>
<dbReference type="InterPro" id="IPR053905">
    <property type="entry name" value="EF-G-like_DII"/>
</dbReference>
<keyword evidence="2" id="KW-0342">GTP-binding</keyword>
<dbReference type="Pfam" id="PF14492">
    <property type="entry name" value="EFG_III"/>
    <property type="match status" value="1"/>
</dbReference>
<dbReference type="SUPFAM" id="SSF52540">
    <property type="entry name" value="P-loop containing nucleoside triphosphate hydrolases"/>
    <property type="match status" value="1"/>
</dbReference>
<feature type="domain" description="Tr-type G" evidence="3">
    <location>
        <begin position="20"/>
        <end position="297"/>
    </location>
</feature>
<dbReference type="InterPro" id="IPR009000">
    <property type="entry name" value="Transl_B-barrel_sf"/>
</dbReference>
<dbReference type="InterPro" id="IPR000640">
    <property type="entry name" value="EFG_V-like"/>
</dbReference>
<dbReference type="InterPro" id="IPR005517">
    <property type="entry name" value="Transl_elong_EFG/EF2_IV"/>
</dbReference>
<gene>
    <name evidence="4" type="ORF">ACFPCZ_15000</name>
</gene>
<evidence type="ECO:0000256" key="1">
    <source>
        <dbReference type="ARBA" id="ARBA00022741"/>
    </source>
</evidence>
<dbReference type="InterPro" id="IPR009022">
    <property type="entry name" value="EFG_III"/>
</dbReference>
<dbReference type="RefSeq" id="WP_344141574.1">
    <property type="nucleotide sequence ID" value="NZ_BAAAQI010000003.1"/>
</dbReference>
<dbReference type="Gene3D" id="2.40.30.10">
    <property type="entry name" value="Translation factors"/>
    <property type="match status" value="1"/>
</dbReference>
<dbReference type="CDD" id="cd04170">
    <property type="entry name" value="EF-G_bact"/>
    <property type="match status" value="1"/>
</dbReference>
<dbReference type="SMART" id="SM00838">
    <property type="entry name" value="EFG_C"/>
    <property type="match status" value="1"/>
</dbReference>
<dbReference type="InterPro" id="IPR047872">
    <property type="entry name" value="EFG_IV"/>
</dbReference>
<keyword evidence="5" id="KW-1185">Reference proteome</keyword>
<dbReference type="Pfam" id="PF00679">
    <property type="entry name" value="EFG_C"/>
    <property type="match status" value="1"/>
</dbReference>
<dbReference type="Pfam" id="PF03764">
    <property type="entry name" value="EFG_IV"/>
    <property type="match status" value="1"/>
</dbReference>
<dbReference type="InterPro" id="IPR014721">
    <property type="entry name" value="Ribsml_uS5_D2-typ_fold_subgr"/>
</dbReference>
<dbReference type="InterPro" id="IPR041095">
    <property type="entry name" value="EFG_II"/>
</dbReference>
<dbReference type="Gene3D" id="3.30.230.10">
    <property type="match status" value="1"/>
</dbReference>
<protein>
    <submittedName>
        <fullName evidence="4">Elongation factor G-like protein EF-G2</fullName>
    </submittedName>
</protein>
<evidence type="ECO:0000259" key="3">
    <source>
        <dbReference type="PROSITE" id="PS51722"/>
    </source>
</evidence>
<dbReference type="Pfam" id="PF22042">
    <property type="entry name" value="EF-G_D2"/>
    <property type="match status" value="1"/>
</dbReference>
<evidence type="ECO:0000313" key="4">
    <source>
        <dbReference type="EMBL" id="MFC4867942.1"/>
    </source>
</evidence>
<name>A0ABV9SNL5_9ACTN</name>
<dbReference type="InterPro" id="IPR000795">
    <property type="entry name" value="T_Tr_GTP-bd_dom"/>
</dbReference>
<dbReference type="CDD" id="cd03713">
    <property type="entry name" value="EFG_mtEFG_C"/>
    <property type="match status" value="1"/>
</dbReference>
<dbReference type="SUPFAM" id="SSF54980">
    <property type="entry name" value="EF-G C-terminal domain-like"/>
    <property type="match status" value="2"/>
</dbReference>
<dbReference type="PROSITE" id="PS51722">
    <property type="entry name" value="G_TR_2"/>
    <property type="match status" value="1"/>
</dbReference>
<keyword evidence="1" id="KW-0547">Nucleotide-binding</keyword>
<dbReference type="PANTHER" id="PTHR43261">
    <property type="entry name" value="TRANSLATION ELONGATION FACTOR G-RELATED"/>
    <property type="match status" value="1"/>
</dbReference>
<dbReference type="PANTHER" id="PTHR43261:SF6">
    <property type="entry name" value="ELONGATION FACTOR G-LIKE PROTEIN"/>
    <property type="match status" value="1"/>
</dbReference>
<dbReference type="InterPro" id="IPR005225">
    <property type="entry name" value="Small_GTP-bd"/>
</dbReference>
<comment type="caution">
    <text evidence="4">The sequence shown here is derived from an EMBL/GenBank/DDBJ whole genome shotgun (WGS) entry which is preliminary data.</text>
</comment>
<dbReference type="NCBIfam" id="TIGR00231">
    <property type="entry name" value="small_GTP"/>
    <property type="match status" value="1"/>
</dbReference>
<proteinExistence type="predicted"/>
<dbReference type="Gene3D" id="3.30.70.240">
    <property type="match status" value="1"/>
</dbReference>
<dbReference type="NCBIfam" id="NF009377">
    <property type="entry name" value="PRK12740.1-1"/>
    <property type="match status" value="1"/>
</dbReference>